<feature type="transmembrane region" description="Helical" evidence="1">
    <location>
        <begin position="21"/>
        <end position="43"/>
    </location>
</feature>
<dbReference type="PANTHER" id="PTHR31389:SF4">
    <property type="entry name" value="LD39211P"/>
    <property type="match status" value="1"/>
</dbReference>
<dbReference type="EMBL" id="CAJNON010000116">
    <property type="protein sequence ID" value="CAF0988359.1"/>
    <property type="molecule type" value="Genomic_DNA"/>
</dbReference>
<evidence type="ECO:0000313" key="2">
    <source>
        <dbReference type="EMBL" id="CAF0988359.1"/>
    </source>
</evidence>
<dbReference type="PANTHER" id="PTHR31389">
    <property type="entry name" value="LD39211P"/>
    <property type="match status" value="1"/>
</dbReference>
<dbReference type="OrthoDB" id="5954868at2759"/>
<dbReference type="Proteomes" id="UP000663891">
    <property type="component" value="Unassembled WGS sequence"/>
</dbReference>
<dbReference type="InterPro" id="IPR012444">
    <property type="entry name" value="DUF1647"/>
</dbReference>
<accession>A0A814FPC8</accession>
<evidence type="ECO:0000256" key="1">
    <source>
        <dbReference type="SAM" id="Phobius"/>
    </source>
</evidence>
<keyword evidence="1" id="KW-0472">Membrane</keyword>
<evidence type="ECO:0000313" key="3">
    <source>
        <dbReference type="Proteomes" id="UP000663891"/>
    </source>
</evidence>
<protein>
    <submittedName>
        <fullName evidence="2">Uncharacterized protein</fullName>
    </submittedName>
</protein>
<name>A0A814FPC8_9BILA</name>
<keyword evidence="1" id="KW-1133">Transmembrane helix</keyword>
<dbReference type="AlphaFoldDB" id="A0A814FPC8"/>
<gene>
    <name evidence="2" type="ORF">VCS650_LOCUS14058</name>
</gene>
<comment type="caution">
    <text evidence="2">The sequence shown here is derived from an EMBL/GenBank/DDBJ whole genome shotgun (WGS) entry which is preliminary data.</text>
</comment>
<dbReference type="Pfam" id="PF07801">
    <property type="entry name" value="DUF1647"/>
    <property type="match status" value="2"/>
</dbReference>
<organism evidence="2 3">
    <name type="scientific">Adineta steineri</name>
    <dbReference type="NCBI Taxonomy" id="433720"/>
    <lineage>
        <taxon>Eukaryota</taxon>
        <taxon>Metazoa</taxon>
        <taxon>Spiralia</taxon>
        <taxon>Gnathifera</taxon>
        <taxon>Rotifera</taxon>
        <taxon>Eurotatoria</taxon>
        <taxon>Bdelloidea</taxon>
        <taxon>Adinetida</taxon>
        <taxon>Adinetidae</taxon>
        <taxon>Adineta</taxon>
    </lineage>
</organism>
<sequence>MHFYQNQRKYFDRLLNIHNSHTAVALCTFCIYVIFITVAYFILFKSSVNTLLIPAKRPHDRNFVSKINNHQSTILTDTNTRDLLIVTAASAGFVDRLENLIGSIHYHEPHITIIVFDLGMTNSQRSRILCMTNVQVENFPFDIYPSHVTYLQFYAFKALVLKEAFEKYRWKTKAIFYLDAGCELRSSLDPIIKAIKTHGYFLTGQKTFIINHTDNQTFVALNVSKITAASAGFVDRLENLIGSIHYHEPHITIIVFDLGMTNSQRSRILCMTNVQVENFPFNIYPSHVTYLQFYAFKALILKEAFEKYRWKTKAIFYLDAGCELRSSLDLIIKAIKTHGYFLTGQKTFIINHTDDQTFVALNVSKSNFSIGKYYQVAACILGFSTNHSGFYKNILNILIPFIACCLHSDCIAPLTSRSSTTHRFDQSILSIIVYKAGYIVERSERFFGDFGSPFELDKIMVIFSRRWHCPK</sequence>
<proteinExistence type="predicted"/>
<reference evidence="2" key="1">
    <citation type="submission" date="2021-02" db="EMBL/GenBank/DDBJ databases">
        <authorList>
            <person name="Nowell W R."/>
        </authorList>
    </citation>
    <scope>NUCLEOTIDE SEQUENCE</scope>
</reference>
<keyword evidence="1" id="KW-0812">Transmembrane</keyword>